<dbReference type="RefSeq" id="WP_182184221.1">
    <property type="nucleotide sequence ID" value="NZ_CP050530.1"/>
</dbReference>
<dbReference type="EMBL" id="CP050530">
    <property type="protein sequence ID" value="QMV46573.1"/>
    <property type="molecule type" value="Genomic_DNA"/>
</dbReference>
<sequence>MFTYFMVIQTHFPSLFISLFHTLPSFTLFCSKSILFSGSQCLIPLSSQCMTLGSRNFYHALSW</sequence>
<gene>
    <name evidence="1" type="ORF">HC356_02690</name>
</gene>
<reference evidence="1 2" key="1">
    <citation type="journal article" date="2020" name="Mol. Biol. Evol.">
        <title>Life and death of selfish genes: comparative genomics reveals the dynamic evolution of cytoplasmic incompatibility.</title>
        <authorList>
            <person name="Martinez J."/>
            <person name="Klasson L."/>
            <person name="Welch J."/>
            <person name="Jiggins F.M."/>
        </authorList>
    </citation>
    <scope>NUCLEOTIDE SEQUENCE [LARGE SCALE GENOMIC DNA]</scope>
    <source>
        <strain evidence="1">WNik</strain>
    </source>
</reference>
<accession>A0A7G5CBI9</accession>
<organism evidence="1 2">
    <name type="scientific">Wolbachia pipientis</name>
    <dbReference type="NCBI Taxonomy" id="955"/>
    <lineage>
        <taxon>Bacteria</taxon>
        <taxon>Pseudomonadati</taxon>
        <taxon>Pseudomonadota</taxon>
        <taxon>Alphaproteobacteria</taxon>
        <taxon>Rickettsiales</taxon>
        <taxon>Anaplasmataceae</taxon>
        <taxon>Wolbachieae</taxon>
        <taxon>Wolbachia</taxon>
    </lineage>
</organism>
<evidence type="ECO:0000313" key="2">
    <source>
        <dbReference type="Proteomes" id="UP000515596"/>
    </source>
</evidence>
<dbReference type="Proteomes" id="UP000515596">
    <property type="component" value="Chromosome"/>
</dbReference>
<protein>
    <submittedName>
        <fullName evidence="1">Uncharacterized protein</fullName>
    </submittedName>
</protein>
<dbReference type="AlphaFoldDB" id="A0A7G5CBI9"/>
<evidence type="ECO:0000313" key="1">
    <source>
        <dbReference type="EMBL" id="QMV46573.1"/>
    </source>
</evidence>
<name>A0A7G5CBI9_WOLPI</name>
<proteinExistence type="predicted"/>